<dbReference type="AlphaFoldDB" id="A0A1Z4BVJ6"/>
<proteinExistence type="predicted"/>
<dbReference type="PROSITE" id="PS50894">
    <property type="entry name" value="HPT"/>
    <property type="match status" value="1"/>
</dbReference>
<dbReference type="PANTHER" id="PTHR43395">
    <property type="entry name" value="SENSOR HISTIDINE KINASE CHEA"/>
    <property type="match status" value="1"/>
</dbReference>
<dbReference type="GO" id="GO:0000155">
    <property type="term" value="F:phosphorelay sensor kinase activity"/>
    <property type="evidence" value="ECO:0007669"/>
    <property type="project" value="InterPro"/>
</dbReference>
<dbReference type="SMART" id="SM00448">
    <property type="entry name" value="REC"/>
    <property type="match status" value="1"/>
</dbReference>
<keyword evidence="4 10" id="KW-0597">Phosphoprotein</keyword>
<feature type="domain" description="Response regulatory" evidence="14">
    <location>
        <begin position="1080"/>
        <end position="1196"/>
    </location>
</feature>
<feature type="modified residue" description="Phosphohistidine" evidence="9">
    <location>
        <position position="483"/>
    </location>
</feature>
<comment type="catalytic activity">
    <reaction evidence="1">
        <text>ATP + protein L-histidine = ADP + protein N-phospho-L-histidine.</text>
        <dbReference type="EC" id="2.7.13.3"/>
    </reaction>
</comment>
<comment type="function">
    <text evidence="8">Involved in the transmission of sensory signals from the chemoreceptors to the flagellar motors. CheA is autophosphorylated; it can transfer its phosphate group to either CheB or CheY.</text>
</comment>
<dbReference type="EMBL" id="CP022129">
    <property type="protein sequence ID" value="ASF45316.1"/>
    <property type="molecule type" value="Genomic_DNA"/>
</dbReference>
<keyword evidence="6" id="KW-0418">Kinase</keyword>
<dbReference type="Gene3D" id="1.20.120.160">
    <property type="entry name" value="HPT domain"/>
    <property type="match status" value="1"/>
</dbReference>
<feature type="domain" description="HPt" evidence="16">
    <location>
        <begin position="438"/>
        <end position="540"/>
    </location>
</feature>
<protein>
    <recommendedName>
        <fullName evidence="3">Chemotaxis protein CheA</fullName>
        <ecNumber evidence="2">2.7.13.3</ecNumber>
    </recommendedName>
</protein>
<dbReference type="InterPro" id="IPR036641">
    <property type="entry name" value="HPT_dom_sf"/>
</dbReference>
<feature type="domain" description="Histidine kinase" evidence="13">
    <location>
        <begin position="711"/>
        <end position="922"/>
    </location>
</feature>
<organism evidence="17 18">
    <name type="scientific">Methylovulum psychrotolerans</name>
    <dbReference type="NCBI Taxonomy" id="1704499"/>
    <lineage>
        <taxon>Bacteria</taxon>
        <taxon>Pseudomonadati</taxon>
        <taxon>Pseudomonadota</taxon>
        <taxon>Gammaproteobacteria</taxon>
        <taxon>Methylococcales</taxon>
        <taxon>Methylococcaceae</taxon>
        <taxon>Methylovulum</taxon>
    </lineage>
</organism>
<reference evidence="17 18" key="1">
    <citation type="submission" date="2017-06" db="EMBL/GenBank/DDBJ databases">
        <title>Genome Sequencing of the methanotroph Methylovulum psychrotolerants str. HV10-M2 isolated from a high-altitude environment.</title>
        <authorList>
            <person name="Mateos-Rivera A."/>
        </authorList>
    </citation>
    <scope>NUCLEOTIDE SEQUENCE [LARGE SCALE GENOMIC DNA]</scope>
    <source>
        <strain evidence="17 18">HV10_M2</strain>
    </source>
</reference>
<keyword evidence="18" id="KW-1185">Reference proteome</keyword>
<dbReference type="SUPFAM" id="SSF55874">
    <property type="entry name" value="ATPase domain of HSP90 chaperone/DNA topoisomerase II/histidine kinase"/>
    <property type="match status" value="1"/>
</dbReference>
<dbReference type="Gene3D" id="3.30.565.10">
    <property type="entry name" value="Histidine kinase-like ATPase, C-terminal domain"/>
    <property type="match status" value="1"/>
</dbReference>
<accession>A0A1Z4BVJ6</accession>
<dbReference type="FunFam" id="3.30.565.10:FF:000016">
    <property type="entry name" value="Chemotaxis protein CheA, putative"/>
    <property type="match status" value="1"/>
</dbReference>
<dbReference type="SUPFAM" id="SSF52172">
    <property type="entry name" value="CheY-like"/>
    <property type="match status" value="1"/>
</dbReference>
<dbReference type="PRINTS" id="PR00344">
    <property type="entry name" value="BCTRLSENSOR"/>
</dbReference>
<dbReference type="SMART" id="SM00387">
    <property type="entry name" value="HATPase_c"/>
    <property type="match status" value="1"/>
</dbReference>
<dbReference type="InterPro" id="IPR036890">
    <property type="entry name" value="HATPase_C_sf"/>
</dbReference>
<keyword evidence="11" id="KW-0175">Coiled coil</keyword>
<dbReference type="GO" id="GO:0006935">
    <property type="term" value="P:chemotaxis"/>
    <property type="evidence" value="ECO:0007669"/>
    <property type="project" value="InterPro"/>
</dbReference>
<dbReference type="GO" id="GO:0005737">
    <property type="term" value="C:cytoplasm"/>
    <property type="evidence" value="ECO:0007669"/>
    <property type="project" value="InterPro"/>
</dbReference>
<evidence type="ECO:0000256" key="7">
    <source>
        <dbReference type="ARBA" id="ARBA00023012"/>
    </source>
</evidence>
<dbReference type="Pfam" id="PF00072">
    <property type="entry name" value="Response_reg"/>
    <property type="match status" value="1"/>
</dbReference>
<dbReference type="PROSITE" id="PS50110">
    <property type="entry name" value="RESPONSE_REGULATORY"/>
    <property type="match status" value="1"/>
</dbReference>
<evidence type="ECO:0000313" key="17">
    <source>
        <dbReference type="EMBL" id="ASF45316.1"/>
    </source>
</evidence>
<dbReference type="PROSITE" id="PS50851">
    <property type="entry name" value="CHEW"/>
    <property type="match status" value="1"/>
</dbReference>
<dbReference type="InterPro" id="IPR002545">
    <property type="entry name" value="CheW-lke_dom"/>
</dbReference>
<dbReference type="InterPro" id="IPR004105">
    <property type="entry name" value="CheA-like_dim"/>
</dbReference>
<evidence type="ECO:0000256" key="12">
    <source>
        <dbReference type="SAM" id="MobiDB-lite"/>
    </source>
</evidence>
<feature type="coiled-coil region" evidence="11">
    <location>
        <begin position="631"/>
        <end position="658"/>
    </location>
</feature>
<dbReference type="InterPro" id="IPR051315">
    <property type="entry name" value="Bact_Chemotaxis_CheA"/>
</dbReference>
<dbReference type="InterPro" id="IPR003594">
    <property type="entry name" value="HATPase_dom"/>
</dbReference>
<dbReference type="EC" id="2.7.13.3" evidence="2"/>
<evidence type="ECO:0000256" key="1">
    <source>
        <dbReference type="ARBA" id="ARBA00000085"/>
    </source>
</evidence>
<evidence type="ECO:0000259" key="16">
    <source>
        <dbReference type="PROSITE" id="PS50894"/>
    </source>
</evidence>
<dbReference type="SMART" id="SM00260">
    <property type="entry name" value="CheW"/>
    <property type="match status" value="1"/>
</dbReference>
<dbReference type="InterPro" id="IPR008207">
    <property type="entry name" value="Sig_transdc_His_kin_Hpt_dom"/>
</dbReference>
<dbReference type="InterPro" id="IPR004358">
    <property type="entry name" value="Sig_transdc_His_kin-like_C"/>
</dbReference>
<evidence type="ECO:0000256" key="5">
    <source>
        <dbReference type="ARBA" id="ARBA00022679"/>
    </source>
</evidence>
<feature type="modified residue" description="4-aspartylphosphate" evidence="10">
    <location>
        <position position="1129"/>
    </location>
</feature>
<dbReference type="Pfam" id="PF02518">
    <property type="entry name" value="HATPase_c"/>
    <property type="match status" value="1"/>
</dbReference>
<keyword evidence="5" id="KW-0808">Transferase</keyword>
<evidence type="ECO:0000256" key="10">
    <source>
        <dbReference type="PROSITE-ProRule" id="PRU00169"/>
    </source>
</evidence>
<dbReference type="SUPFAM" id="SSF50341">
    <property type="entry name" value="CheW-like"/>
    <property type="match status" value="1"/>
</dbReference>
<name>A0A1Z4BVJ6_9GAMM</name>
<dbReference type="Pfam" id="PF01627">
    <property type="entry name" value="Hpt"/>
    <property type="match status" value="1"/>
</dbReference>
<evidence type="ECO:0000256" key="6">
    <source>
        <dbReference type="ARBA" id="ARBA00022777"/>
    </source>
</evidence>
<dbReference type="Proteomes" id="UP000197019">
    <property type="component" value="Chromosome"/>
</dbReference>
<dbReference type="InterPro" id="IPR011006">
    <property type="entry name" value="CheY-like_superfamily"/>
</dbReference>
<evidence type="ECO:0000259" key="14">
    <source>
        <dbReference type="PROSITE" id="PS50110"/>
    </source>
</evidence>
<evidence type="ECO:0000256" key="8">
    <source>
        <dbReference type="ARBA" id="ARBA00035100"/>
    </source>
</evidence>
<dbReference type="Pfam" id="PF01584">
    <property type="entry name" value="CheW"/>
    <property type="match status" value="1"/>
</dbReference>
<evidence type="ECO:0000256" key="2">
    <source>
        <dbReference type="ARBA" id="ARBA00012438"/>
    </source>
</evidence>
<dbReference type="SUPFAM" id="SSF47226">
    <property type="entry name" value="Histidine-containing phosphotransfer domain, HPT domain"/>
    <property type="match status" value="1"/>
</dbReference>
<feature type="domain" description="CheW-like" evidence="15">
    <location>
        <begin position="922"/>
        <end position="1059"/>
    </location>
</feature>
<evidence type="ECO:0000259" key="15">
    <source>
        <dbReference type="PROSITE" id="PS50851"/>
    </source>
</evidence>
<dbReference type="PANTHER" id="PTHR43395:SF8">
    <property type="entry name" value="HISTIDINE KINASE"/>
    <property type="match status" value="1"/>
</dbReference>
<evidence type="ECO:0000256" key="11">
    <source>
        <dbReference type="SAM" id="Coils"/>
    </source>
</evidence>
<evidence type="ECO:0000256" key="3">
    <source>
        <dbReference type="ARBA" id="ARBA00021495"/>
    </source>
</evidence>
<dbReference type="Gene3D" id="2.30.30.40">
    <property type="entry name" value="SH3 Domains"/>
    <property type="match status" value="1"/>
</dbReference>
<dbReference type="CDD" id="cd00088">
    <property type="entry name" value="HPT"/>
    <property type="match status" value="1"/>
</dbReference>
<sequence length="1200" mass="131679">MTKGYHLGIEPDWPSDPLALMEKLAELSVQRGYFALQDANWVLAEIISTRQSEPTLSDGSTIESLLAEWVGMVENYWANPRAAVSGIIMYLRRSELKVPLAEEEFSLLAEQLLNEAGNLGENLEEAIGEDTLSGTEAISRDILLASLEILAEQAGNQGWYGLQDANLLLLETLMEADFEGLGKTVLDQLTVWPEWVNRYAEQPQQSIAAIMALLHEPCLGIPMADNEFALLQDQLTNEVFDVTKSPTLFHEAIEATETETETETAIAEQEPAISDELVRLMLLQTDKVRSRLFGIIVGDEISVRAGLREGNYEMGNFANSAKTAGFSGLSRICWHIKANLQQYLLACGDFTQGQLDLLLAWLDQAKDYLPSYDDADAAQLLVSGLMDEEWDLPLGYEEMADCLRQIRYDGALTEAGDGQAEAPRKTVANPDDVSLALPEDVNTELLDMLLQELPMRTGQFADAVQRLRAGNREALDIAQRAAHTLKGSANTVGIKGIAILTHHIEDILIACADAAMLPGLELGNALMNAVDCLESMTESLLSQSPPPQDALAVLQDILDWANRIDDEGVPDSENSPARPADSAAPEVVDENSEQNALGQIAMMRVSVGQIENLLRLSGENIILNSQVSATMHRIKTQLQAMQTQFSQLKRLNIELEQLIDLKDLSSKTFMANSSDFDALEMDQYNELHTTTRRLIEASVDAREINVDAMKEIEQMDEVLTYQQQVMMDTQEAIMKTRLVPIASIVSRLQRALRQTCRLTAKDCELSIIGDSLLIDSDMLNTLVDPLMHILRNAVDHGIEPSEERASLGKPPQGLITIQFEQDGNALVIRCRDDGRGLNFAAIRQTAERRGVIQPNQALSEDELASIILRPNFSTRSETTQTSGRGVGMDAVHFHVTAMGGSLVLHSEQGQGLTVELRMPLPLSRFHALIANAGPFRVAISSKMISQVFYSGIDDIRHTDGQAMLYLDGQSYPVKTLNKLLNMPDRLASGQAHGAVLLVQYNGGITAVLLDNIIDSIDIVIKSLGPYLKKIPGVMGATIMGDGLVAPVLDVAELLSSGSRVRGNLAIFEPDSDEPEEALPIILVVDDSLSQRRSLELLLHDTGFRVITARDGIEAVNLMQKSKPALVLTDLEMPRMNGIELAAHIRANTAIKTVPVLMITSRTTLKHRKMAEQAGVNAYLVKPVSEDILLANMQSLMAVTP</sequence>
<evidence type="ECO:0000313" key="18">
    <source>
        <dbReference type="Proteomes" id="UP000197019"/>
    </source>
</evidence>
<dbReference type="RefSeq" id="WP_088618198.1">
    <property type="nucleotide sequence ID" value="NZ_CP022129.1"/>
</dbReference>
<dbReference type="InterPro" id="IPR036061">
    <property type="entry name" value="CheW-like_dom_sf"/>
</dbReference>
<dbReference type="CDD" id="cd00156">
    <property type="entry name" value="REC"/>
    <property type="match status" value="1"/>
</dbReference>
<dbReference type="Gene3D" id="3.40.50.2300">
    <property type="match status" value="1"/>
</dbReference>
<dbReference type="SMART" id="SM01231">
    <property type="entry name" value="H-kinase_dim"/>
    <property type="match status" value="1"/>
</dbReference>
<evidence type="ECO:0000259" key="13">
    <source>
        <dbReference type="PROSITE" id="PS50109"/>
    </source>
</evidence>
<keyword evidence="7" id="KW-0902">Two-component regulatory system</keyword>
<evidence type="ECO:0000256" key="4">
    <source>
        <dbReference type="ARBA" id="ARBA00022553"/>
    </source>
</evidence>
<evidence type="ECO:0000256" key="9">
    <source>
        <dbReference type="PROSITE-ProRule" id="PRU00110"/>
    </source>
</evidence>
<dbReference type="InterPro" id="IPR005467">
    <property type="entry name" value="His_kinase_dom"/>
</dbReference>
<feature type="region of interest" description="Disordered" evidence="12">
    <location>
        <begin position="565"/>
        <end position="587"/>
    </location>
</feature>
<dbReference type="InterPro" id="IPR001789">
    <property type="entry name" value="Sig_transdc_resp-reg_receiver"/>
</dbReference>
<dbReference type="OrthoDB" id="9803176at2"/>
<dbReference type="PROSITE" id="PS50109">
    <property type="entry name" value="HIS_KIN"/>
    <property type="match status" value="1"/>
</dbReference>
<dbReference type="KEGG" id="mpsy:CEK71_04115"/>
<gene>
    <name evidence="17" type="ORF">CEK71_04115</name>
</gene>